<dbReference type="SUPFAM" id="SSF53756">
    <property type="entry name" value="UDP-Glycosyltransferase/glycogen phosphorylase"/>
    <property type="match status" value="1"/>
</dbReference>
<dbReference type="Gene3D" id="3.40.50.2000">
    <property type="entry name" value="Glycogen Phosphorylase B"/>
    <property type="match status" value="2"/>
</dbReference>
<dbReference type="EMBL" id="VHSH01000008">
    <property type="protein sequence ID" value="TQV76242.1"/>
    <property type="molecule type" value="Genomic_DNA"/>
</dbReference>
<evidence type="ECO:0000313" key="3">
    <source>
        <dbReference type="Proteomes" id="UP000315252"/>
    </source>
</evidence>
<evidence type="ECO:0000259" key="1">
    <source>
        <dbReference type="Pfam" id="PF13439"/>
    </source>
</evidence>
<accession>A0A545TG88</accession>
<dbReference type="RefSeq" id="WP_142898505.1">
    <property type="nucleotide sequence ID" value="NZ_ML660059.1"/>
</dbReference>
<dbReference type="PANTHER" id="PTHR12526">
    <property type="entry name" value="GLYCOSYLTRANSFERASE"/>
    <property type="match status" value="1"/>
</dbReference>
<comment type="caution">
    <text evidence="2">The sequence shown here is derived from an EMBL/GenBank/DDBJ whole genome shotgun (WGS) entry which is preliminary data.</text>
</comment>
<dbReference type="GO" id="GO:0016757">
    <property type="term" value="F:glycosyltransferase activity"/>
    <property type="evidence" value="ECO:0007669"/>
    <property type="project" value="UniProtKB-ARBA"/>
</dbReference>
<protein>
    <submittedName>
        <fullName evidence="2">Glycosyltransferase family 4 protein</fullName>
    </submittedName>
</protein>
<feature type="domain" description="Glycosyltransferase subfamily 4-like N-terminal" evidence="1">
    <location>
        <begin position="17"/>
        <end position="174"/>
    </location>
</feature>
<proteinExistence type="predicted"/>
<dbReference type="Pfam" id="PF13692">
    <property type="entry name" value="Glyco_trans_1_4"/>
    <property type="match status" value="1"/>
</dbReference>
<evidence type="ECO:0000313" key="2">
    <source>
        <dbReference type="EMBL" id="TQV76242.1"/>
    </source>
</evidence>
<reference evidence="2 3" key="1">
    <citation type="submission" date="2019-06" db="EMBL/GenBank/DDBJ databases">
        <title>Whole genome sequence for Rhodospirillaceae sp. R148.</title>
        <authorList>
            <person name="Wang G."/>
        </authorList>
    </citation>
    <scope>NUCLEOTIDE SEQUENCE [LARGE SCALE GENOMIC DNA]</scope>
    <source>
        <strain evidence="2 3">R148</strain>
    </source>
</reference>
<keyword evidence="3" id="KW-1185">Reference proteome</keyword>
<gene>
    <name evidence="2" type="ORF">FKG95_21650</name>
</gene>
<name>A0A545TG88_9PROT</name>
<keyword evidence="2" id="KW-0808">Transferase</keyword>
<sequence>MPAQPHLLHVFPTFAHGGVPIRISTIINHFGDRYRHTVLSLDGPTDCRSRLKPGIPAKVEAYDGPSTGLPGRLRAIRRYIKSQAPDLLLTFNWGATEWALANTLSPICRHVHLESGFGVEEAERQIPRRVYFRRLALARASQIVVPSFTLVRIASDIWKLPRRKITHIPNGVDCVTFSRAPVEGIPPGFEKRPGELILGTVAPLRAEKNIARLLQVFAQLPESHATRLLLIGDGDQRPHLEALAAELGVADRVVFAGHCEEIDKLLGWIDIFVMTSDTEQMPNSILQAMASGRAIASFDVGDVKAMLPDANKDFVTPKESDVALRRSLETLLGDTAVREQSGAANRAQAEEVYAAERMFAAYEKVFDA</sequence>
<dbReference type="AlphaFoldDB" id="A0A545TG88"/>
<dbReference type="Proteomes" id="UP000315252">
    <property type="component" value="Unassembled WGS sequence"/>
</dbReference>
<dbReference type="OrthoDB" id="9790710at2"/>
<dbReference type="PANTHER" id="PTHR12526:SF630">
    <property type="entry name" value="GLYCOSYLTRANSFERASE"/>
    <property type="match status" value="1"/>
</dbReference>
<dbReference type="Pfam" id="PF13439">
    <property type="entry name" value="Glyco_transf_4"/>
    <property type="match status" value="1"/>
</dbReference>
<organism evidence="2 3">
    <name type="scientific">Denitrobaculum tricleocarpae</name>
    <dbReference type="NCBI Taxonomy" id="2591009"/>
    <lineage>
        <taxon>Bacteria</taxon>
        <taxon>Pseudomonadati</taxon>
        <taxon>Pseudomonadota</taxon>
        <taxon>Alphaproteobacteria</taxon>
        <taxon>Rhodospirillales</taxon>
        <taxon>Rhodospirillaceae</taxon>
        <taxon>Denitrobaculum</taxon>
    </lineage>
</organism>
<dbReference type="InterPro" id="IPR028098">
    <property type="entry name" value="Glyco_trans_4-like_N"/>
</dbReference>
<dbReference type="CDD" id="cd03801">
    <property type="entry name" value="GT4_PimA-like"/>
    <property type="match status" value="1"/>
</dbReference>